<evidence type="ECO:0000313" key="2">
    <source>
        <dbReference type="EMBL" id="KAF2205300.1"/>
    </source>
</evidence>
<organism evidence="2 3">
    <name type="scientific">Delitschia confertaspora ATCC 74209</name>
    <dbReference type="NCBI Taxonomy" id="1513339"/>
    <lineage>
        <taxon>Eukaryota</taxon>
        <taxon>Fungi</taxon>
        <taxon>Dikarya</taxon>
        <taxon>Ascomycota</taxon>
        <taxon>Pezizomycotina</taxon>
        <taxon>Dothideomycetes</taxon>
        <taxon>Pleosporomycetidae</taxon>
        <taxon>Pleosporales</taxon>
        <taxon>Delitschiaceae</taxon>
        <taxon>Delitschia</taxon>
    </lineage>
</organism>
<feature type="compositionally biased region" description="Basic and acidic residues" evidence="1">
    <location>
        <begin position="1"/>
        <end position="20"/>
    </location>
</feature>
<sequence>MKRVEEGTLRFDGESQERSAKAGWWPPRHDTSSFSFVNPALAVIPYLPLISVYVVFAEYFGDAPSALKDVGMEERDPDVKGCNGARKGIATERAGTEQRRQYGKILGEKPQVDRKSVLTDNSKSVDDGRRTVVSVDEMVKEVDSPSARTKMRLLSPSKPETRLAQRHLLAVTPSLQVT</sequence>
<comment type="caution">
    <text evidence="2">The sequence shown here is derived from an EMBL/GenBank/DDBJ whole genome shotgun (WGS) entry which is preliminary data.</text>
</comment>
<evidence type="ECO:0000256" key="1">
    <source>
        <dbReference type="SAM" id="MobiDB-lite"/>
    </source>
</evidence>
<dbReference type="AlphaFoldDB" id="A0A9P4JUA3"/>
<reference evidence="2" key="1">
    <citation type="journal article" date="2020" name="Stud. Mycol.">
        <title>101 Dothideomycetes genomes: a test case for predicting lifestyles and emergence of pathogens.</title>
        <authorList>
            <person name="Haridas S."/>
            <person name="Albert R."/>
            <person name="Binder M."/>
            <person name="Bloem J."/>
            <person name="Labutti K."/>
            <person name="Salamov A."/>
            <person name="Andreopoulos B."/>
            <person name="Baker S."/>
            <person name="Barry K."/>
            <person name="Bills G."/>
            <person name="Bluhm B."/>
            <person name="Cannon C."/>
            <person name="Castanera R."/>
            <person name="Culley D."/>
            <person name="Daum C."/>
            <person name="Ezra D."/>
            <person name="Gonzalez J."/>
            <person name="Henrissat B."/>
            <person name="Kuo A."/>
            <person name="Liang C."/>
            <person name="Lipzen A."/>
            <person name="Lutzoni F."/>
            <person name="Magnuson J."/>
            <person name="Mondo S."/>
            <person name="Nolan M."/>
            <person name="Ohm R."/>
            <person name="Pangilinan J."/>
            <person name="Park H.-J."/>
            <person name="Ramirez L."/>
            <person name="Alfaro M."/>
            <person name="Sun H."/>
            <person name="Tritt A."/>
            <person name="Yoshinaga Y."/>
            <person name="Zwiers L.-H."/>
            <person name="Turgeon B."/>
            <person name="Goodwin S."/>
            <person name="Spatafora J."/>
            <person name="Crous P."/>
            <person name="Grigoriev I."/>
        </authorList>
    </citation>
    <scope>NUCLEOTIDE SEQUENCE</scope>
    <source>
        <strain evidence="2">ATCC 74209</strain>
    </source>
</reference>
<evidence type="ECO:0000313" key="3">
    <source>
        <dbReference type="Proteomes" id="UP000799536"/>
    </source>
</evidence>
<dbReference type="EMBL" id="ML993858">
    <property type="protein sequence ID" value="KAF2205300.1"/>
    <property type="molecule type" value="Genomic_DNA"/>
</dbReference>
<protein>
    <submittedName>
        <fullName evidence="2">Uncharacterized protein</fullName>
    </submittedName>
</protein>
<accession>A0A9P4JUA3</accession>
<keyword evidence="3" id="KW-1185">Reference proteome</keyword>
<proteinExistence type="predicted"/>
<dbReference type="Proteomes" id="UP000799536">
    <property type="component" value="Unassembled WGS sequence"/>
</dbReference>
<name>A0A9P4JUA3_9PLEO</name>
<feature type="region of interest" description="Disordered" evidence="1">
    <location>
        <begin position="1"/>
        <end position="24"/>
    </location>
</feature>
<gene>
    <name evidence="2" type="ORF">GQ43DRAFT_35641</name>
</gene>